<dbReference type="InterPro" id="IPR001375">
    <property type="entry name" value="Peptidase_S9_cat"/>
</dbReference>
<dbReference type="RefSeq" id="WP_117153285.1">
    <property type="nucleotide sequence ID" value="NZ_BMLG01000002.1"/>
</dbReference>
<proteinExistence type="predicted"/>
<dbReference type="GO" id="GO:0006508">
    <property type="term" value="P:proteolysis"/>
    <property type="evidence" value="ECO:0007669"/>
    <property type="project" value="InterPro"/>
</dbReference>
<reference evidence="2" key="2">
    <citation type="submission" date="2020-09" db="EMBL/GenBank/DDBJ databases">
        <authorList>
            <person name="Sun Q."/>
            <person name="Zhou Y."/>
        </authorList>
    </citation>
    <scope>NUCLEOTIDE SEQUENCE</scope>
    <source>
        <strain evidence="2">CGMCC 1.6333</strain>
    </source>
</reference>
<organism evidence="2 3">
    <name type="scientific">Paraliobacillus quinghaiensis</name>
    <dbReference type="NCBI Taxonomy" id="470815"/>
    <lineage>
        <taxon>Bacteria</taxon>
        <taxon>Bacillati</taxon>
        <taxon>Bacillota</taxon>
        <taxon>Bacilli</taxon>
        <taxon>Bacillales</taxon>
        <taxon>Bacillaceae</taxon>
        <taxon>Paraliobacillus</taxon>
    </lineage>
</organism>
<dbReference type="GO" id="GO:0008236">
    <property type="term" value="F:serine-type peptidase activity"/>
    <property type="evidence" value="ECO:0007669"/>
    <property type="project" value="InterPro"/>
</dbReference>
<dbReference type="Proteomes" id="UP000618460">
    <property type="component" value="Unassembled WGS sequence"/>
</dbReference>
<accession>A0A917WSL5</accession>
<reference evidence="2" key="1">
    <citation type="journal article" date="2014" name="Int. J. Syst. Evol. Microbiol.">
        <title>Complete genome sequence of Corynebacterium casei LMG S-19264T (=DSM 44701T), isolated from a smear-ripened cheese.</title>
        <authorList>
            <consortium name="US DOE Joint Genome Institute (JGI-PGF)"/>
            <person name="Walter F."/>
            <person name="Albersmeier A."/>
            <person name="Kalinowski J."/>
            <person name="Ruckert C."/>
        </authorList>
    </citation>
    <scope>NUCLEOTIDE SEQUENCE</scope>
    <source>
        <strain evidence="2">CGMCC 1.6333</strain>
    </source>
</reference>
<dbReference type="AlphaFoldDB" id="A0A917WSL5"/>
<gene>
    <name evidence="2" type="primary">yitV</name>
    <name evidence="2" type="ORF">GCM10011351_08410</name>
</gene>
<dbReference type="Gene3D" id="3.40.50.1820">
    <property type="entry name" value="alpha/beta hydrolase"/>
    <property type="match status" value="1"/>
</dbReference>
<evidence type="ECO:0000313" key="2">
    <source>
        <dbReference type="EMBL" id="GGM25022.1"/>
    </source>
</evidence>
<dbReference type="PANTHER" id="PTHR47381:SF3">
    <property type="entry name" value="ALPHA_BETA-HYDROLASES SUPERFAMILY PROTEIN"/>
    <property type="match status" value="1"/>
</dbReference>
<sequence length="254" mass="29445">MIHIEKEYWHDIPILIVVDSFKKEQPLPVLTYMHGFTSAKEHNLTIAYLMAERGYRVLLPDCFLHGERVVEVNEKERQLKFFEIVKQNLFDLQTIKDELDARGWIKDNRFGLAGTSMGGITTAAALTQFSWIKAAAILMGTPKITSYAREVINTIQQQGAQLSLTDNEIEETLESLHEIDLSIHPSLLAERPLFFWHGEEDQVVPFDHSYSFHEQVVKDYKNPENIRFLREVGRGHKVSRFATLETIDWFDLQL</sequence>
<keyword evidence="3" id="KW-1185">Reference proteome</keyword>
<feature type="domain" description="Peptidase S9 prolyl oligopeptidase catalytic" evidence="1">
    <location>
        <begin position="86"/>
        <end position="239"/>
    </location>
</feature>
<dbReference type="SUPFAM" id="SSF53474">
    <property type="entry name" value="alpha/beta-Hydrolases"/>
    <property type="match status" value="1"/>
</dbReference>
<dbReference type="Pfam" id="PF00326">
    <property type="entry name" value="Peptidase_S9"/>
    <property type="match status" value="1"/>
</dbReference>
<protein>
    <submittedName>
        <fullName evidence="2">Esterase YitV</fullName>
    </submittedName>
</protein>
<dbReference type="EMBL" id="BMLG01000002">
    <property type="protein sequence ID" value="GGM25022.1"/>
    <property type="molecule type" value="Genomic_DNA"/>
</dbReference>
<dbReference type="PANTHER" id="PTHR47381">
    <property type="entry name" value="ALPHA/BETA-HYDROLASES SUPERFAMILY PROTEIN"/>
    <property type="match status" value="1"/>
</dbReference>
<dbReference type="InterPro" id="IPR029058">
    <property type="entry name" value="AB_hydrolase_fold"/>
</dbReference>
<evidence type="ECO:0000313" key="3">
    <source>
        <dbReference type="Proteomes" id="UP000618460"/>
    </source>
</evidence>
<evidence type="ECO:0000259" key="1">
    <source>
        <dbReference type="Pfam" id="PF00326"/>
    </source>
</evidence>
<dbReference type="OrthoDB" id="31158at2"/>
<name>A0A917WSL5_9BACI</name>
<comment type="caution">
    <text evidence="2">The sequence shown here is derived from an EMBL/GenBank/DDBJ whole genome shotgun (WGS) entry which is preliminary data.</text>
</comment>